<organism evidence="7 8">
    <name type="scientific">Solitalea longa</name>
    <dbReference type="NCBI Taxonomy" id="2079460"/>
    <lineage>
        <taxon>Bacteria</taxon>
        <taxon>Pseudomonadati</taxon>
        <taxon>Bacteroidota</taxon>
        <taxon>Sphingobacteriia</taxon>
        <taxon>Sphingobacteriales</taxon>
        <taxon>Sphingobacteriaceae</taxon>
        <taxon>Solitalea</taxon>
    </lineage>
</organism>
<dbReference type="Proteomes" id="UP000236893">
    <property type="component" value="Unassembled WGS sequence"/>
</dbReference>
<accession>A0A2S5A281</accession>
<evidence type="ECO:0000256" key="2">
    <source>
        <dbReference type="ARBA" id="ARBA00005587"/>
    </source>
</evidence>
<feature type="transmembrane region" description="Helical" evidence="6">
    <location>
        <begin position="34"/>
        <end position="53"/>
    </location>
</feature>
<evidence type="ECO:0000313" key="8">
    <source>
        <dbReference type="Proteomes" id="UP000236893"/>
    </source>
</evidence>
<feature type="transmembrane region" description="Helical" evidence="6">
    <location>
        <begin position="145"/>
        <end position="165"/>
    </location>
</feature>
<dbReference type="NCBIfam" id="NF038013">
    <property type="entry name" value="AceTr_1"/>
    <property type="match status" value="1"/>
</dbReference>
<dbReference type="GO" id="GO:0071422">
    <property type="term" value="P:succinate transmembrane transport"/>
    <property type="evidence" value="ECO:0007669"/>
    <property type="project" value="TreeGrafter"/>
</dbReference>
<dbReference type="Pfam" id="PF01184">
    <property type="entry name" value="Gpr1_Fun34_YaaH"/>
    <property type="match status" value="1"/>
</dbReference>
<keyword evidence="4 6" id="KW-1133">Transmembrane helix</keyword>
<feature type="transmembrane region" description="Helical" evidence="6">
    <location>
        <begin position="121"/>
        <end position="139"/>
    </location>
</feature>
<reference evidence="7 8" key="1">
    <citation type="submission" date="2018-01" db="EMBL/GenBank/DDBJ databases">
        <authorList>
            <person name="Gaut B.S."/>
            <person name="Morton B.R."/>
            <person name="Clegg M.T."/>
            <person name="Duvall M.R."/>
        </authorList>
    </citation>
    <scope>NUCLEOTIDE SEQUENCE [LARGE SCALE GENOMIC DNA]</scope>
    <source>
        <strain evidence="7 8">HR-AV</strain>
    </source>
</reference>
<name>A0A2S5A281_9SPHI</name>
<dbReference type="OrthoDB" id="9787939at2"/>
<dbReference type="AlphaFoldDB" id="A0A2S5A281"/>
<sequence length="187" mass="20171">MKTSNPGPLGLFGFATTTILLNLHNVGLINKSSVILAMAVALGGLAQIIAGIFEFKKENTFGATAFSAYGLFWFSLLLIWINPFKGIVDASKTDMGWYLTLWAMFTFVMFIGALKHDVATRIVFGSLTFLFVLLALADFTNDESITHIAGIVGIFVGCSAFYSASAQIINGEFGREIVPRGGTKPNV</sequence>
<keyword evidence="8" id="KW-1185">Reference proteome</keyword>
<dbReference type="RefSeq" id="WP_103789003.1">
    <property type="nucleotide sequence ID" value="NZ_PQVF01000006.1"/>
</dbReference>
<dbReference type="EMBL" id="PQVF01000006">
    <property type="protein sequence ID" value="POY36700.1"/>
    <property type="molecule type" value="Genomic_DNA"/>
</dbReference>
<feature type="transmembrane region" description="Helical" evidence="6">
    <location>
        <begin position="95"/>
        <end position="114"/>
    </location>
</feature>
<proteinExistence type="inferred from homology"/>
<feature type="transmembrane region" description="Helical" evidence="6">
    <location>
        <begin position="9"/>
        <end position="28"/>
    </location>
</feature>
<feature type="transmembrane region" description="Helical" evidence="6">
    <location>
        <begin position="60"/>
        <end position="83"/>
    </location>
</feature>
<comment type="subcellular location">
    <subcellularLocation>
        <location evidence="1">Membrane</location>
        <topology evidence="1">Multi-pass membrane protein</topology>
    </subcellularLocation>
</comment>
<evidence type="ECO:0000256" key="4">
    <source>
        <dbReference type="ARBA" id="ARBA00022989"/>
    </source>
</evidence>
<evidence type="ECO:0000313" key="7">
    <source>
        <dbReference type="EMBL" id="POY36700.1"/>
    </source>
</evidence>
<comment type="caution">
    <text evidence="7">The sequence shown here is derived from an EMBL/GenBank/DDBJ whole genome shotgun (WGS) entry which is preliminary data.</text>
</comment>
<dbReference type="PANTHER" id="PTHR30178">
    <property type="entry name" value="INNER MEMBRANE PROTEIN YAAH"/>
    <property type="match status" value="1"/>
</dbReference>
<protein>
    <recommendedName>
        <fullName evidence="9">Acetate uptake transporter</fullName>
    </recommendedName>
</protein>
<keyword evidence="3 6" id="KW-0812">Transmembrane</keyword>
<gene>
    <name evidence="7" type="ORF">C3K47_10055</name>
</gene>
<keyword evidence="5 6" id="KW-0472">Membrane</keyword>
<dbReference type="PANTHER" id="PTHR30178:SF3">
    <property type="entry name" value="SUCCINATE-ACETATE_PROTON SYMPORTER SATP"/>
    <property type="match status" value="1"/>
</dbReference>
<evidence type="ECO:0000256" key="3">
    <source>
        <dbReference type="ARBA" id="ARBA00022692"/>
    </source>
</evidence>
<evidence type="ECO:0000256" key="1">
    <source>
        <dbReference type="ARBA" id="ARBA00004141"/>
    </source>
</evidence>
<evidence type="ECO:0000256" key="5">
    <source>
        <dbReference type="ARBA" id="ARBA00023136"/>
    </source>
</evidence>
<evidence type="ECO:0008006" key="9">
    <source>
        <dbReference type="Google" id="ProtNLM"/>
    </source>
</evidence>
<dbReference type="GO" id="GO:0005886">
    <property type="term" value="C:plasma membrane"/>
    <property type="evidence" value="ECO:0007669"/>
    <property type="project" value="TreeGrafter"/>
</dbReference>
<dbReference type="GO" id="GO:0015360">
    <property type="term" value="F:acetate:proton symporter activity"/>
    <property type="evidence" value="ECO:0007669"/>
    <property type="project" value="TreeGrafter"/>
</dbReference>
<dbReference type="InterPro" id="IPR000791">
    <property type="entry name" value="Gpr1/Fun34/SatP-like"/>
</dbReference>
<evidence type="ECO:0000256" key="6">
    <source>
        <dbReference type="SAM" id="Phobius"/>
    </source>
</evidence>
<dbReference type="InterPro" id="IPR047623">
    <property type="entry name" value="SatP"/>
</dbReference>
<comment type="similarity">
    <text evidence="2">Belongs to the acetate uptake transporter (AceTr) (TC 2.A.96) family.</text>
</comment>